<dbReference type="EMBL" id="LIHL02000001">
    <property type="protein sequence ID" value="KAF5480093.1"/>
    <property type="molecule type" value="Genomic_DNA"/>
</dbReference>
<evidence type="ECO:0000313" key="2">
    <source>
        <dbReference type="EMBL" id="KAF5480093.1"/>
    </source>
</evidence>
<keyword evidence="1" id="KW-0472">Membrane</keyword>
<evidence type="ECO:0000313" key="3">
    <source>
        <dbReference type="Proteomes" id="UP000619265"/>
    </source>
</evidence>
<feature type="transmembrane region" description="Helical" evidence="1">
    <location>
        <begin position="89"/>
        <end position="110"/>
    </location>
</feature>
<evidence type="ECO:0000256" key="1">
    <source>
        <dbReference type="SAM" id="Phobius"/>
    </source>
</evidence>
<keyword evidence="1" id="KW-0812">Transmembrane</keyword>
<feature type="non-terminal residue" evidence="2">
    <location>
        <position position="120"/>
    </location>
</feature>
<name>A0A834D7X9_JUGRE</name>
<keyword evidence="1" id="KW-1133">Transmembrane helix</keyword>
<protein>
    <submittedName>
        <fullName evidence="2">Uncharacterized protein</fullName>
    </submittedName>
</protein>
<proteinExistence type="predicted"/>
<dbReference type="Proteomes" id="UP000619265">
    <property type="component" value="Unassembled WGS sequence"/>
</dbReference>
<comment type="caution">
    <text evidence="2">The sequence shown here is derived from an EMBL/GenBank/DDBJ whole genome shotgun (WGS) entry which is preliminary data.</text>
</comment>
<accession>A0A834D7X9</accession>
<gene>
    <name evidence="2" type="ORF">F2P56_000863</name>
</gene>
<sequence>MEGVAKYVGLSSPAIITTILGSVSITASIVFAAAGLSSFSPEELETRFLYEQTKMINATAISNNIRARLPKRYGIGDFHSRTSDTEDDVLVAGLCISLLSFNFFFSYYFFFSISGWWSKC</sequence>
<feature type="transmembrane region" description="Helical" evidence="1">
    <location>
        <begin position="12"/>
        <end position="34"/>
    </location>
</feature>
<dbReference type="AlphaFoldDB" id="A0A834D7X9"/>
<reference evidence="2" key="1">
    <citation type="submission" date="2015-10" db="EMBL/GenBank/DDBJ databases">
        <authorList>
            <person name="Martinez-Garcia P.J."/>
            <person name="Crepeau M.W."/>
            <person name="Puiu D."/>
            <person name="Gonzalez-Ibeas D."/>
            <person name="Whalen J."/>
            <person name="Stevens K."/>
            <person name="Paul R."/>
            <person name="Butterfield T."/>
            <person name="Britton M."/>
            <person name="Reagan R."/>
            <person name="Chakraborty S."/>
            <person name="Walawage S.L."/>
            <person name="Vasquez-Gross H.A."/>
            <person name="Cardeno C."/>
            <person name="Famula R."/>
            <person name="Pratt K."/>
            <person name="Kuruganti S."/>
            <person name="Aradhya M.K."/>
            <person name="Leslie C.A."/>
            <person name="Dandekar A.M."/>
            <person name="Salzberg S.L."/>
            <person name="Wegrzyn J.L."/>
            <person name="Langley C.H."/>
            <person name="Neale D.B."/>
        </authorList>
    </citation>
    <scope>NUCLEOTIDE SEQUENCE</scope>
    <source>
        <tissue evidence="2">Leaves</tissue>
    </source>
</reference>
<dbReference type="Gramene" id="Jr01_09300_p1">
    <property type="protein sequence ID" value="cds.Jr01_09300_p1"/>
    <property type="gene ID" value="Jr01_09300"/>
</dbReference>
<reference evidence="2" key="2">
    <citation type="submission" date="2020-03" db="EMBL/GenBank/DDBJ databases">
        <title>Walnut 2.0.</title>
        <authorList>
            <person name="Marrano A."/>
            <person name="Britton M."/>
            <person name="Zimin A.V."/>
            <person name="Zaini P.A."/>
            <person name="Workman R."/>
            <person name="Puiu D."/>
            <person name="Bianco L."/>
            <person name="Allen B.J."/>
            <person name="Troggio M."/>
            <person name="Leslie C.A."/>
            <person name="Timp W."/>
            <person name="Dendekar A."/>
            <person name="Salzberg S.L."/>
            <person name="Neale D.B."/>
        </authorList>
    </citation>
    <scope>NUCLEOTIDE SEQUENCE</scope>
    <source>
        <tissue evidence="2">Leaves</tissue>
    </source>
</reference>
<organism evidence="2 3">
    <name type="scientific">Juglans regia</name>
    <name type="common">English walnut</name>
    <dbReference type="NCBI Taxonomy" id="51240"/>
    <lineage>
        <taxon>Eukaryota</taxon>
        <taxon>Viridiplantae</taxon>
        <taxon>Streptophyta</taxon>
        <taxon>Embryophyta</taxon>
        <taxon>Tracheophyta</taxon>
        <taxon>Spermatophyta</taxon>
        <taxon>Magnoliopsida</taxon>
        <taxon>eudicotyledons</taxon>
        <taxon>Gunneridae</taxon>
        <taxon>Pentapetalae</taxon>
        <taxon>rosids</taxon>
        <taxon>fabids</taxon>
        <taxon>Fagales</taxon>
        <taxon>Juglandaceae</taxon>
        <taxon>Juglans</taxon>
    </lineage>
</organism>